<dbReference type="AlphaFoldDB" id="A0A7W6Q740"/>
<evidence type="ECO:0000313" key="10">
    <source>
        <dbReference type="EMBL" id="MBB4191805.1"/>
    </source>
</evidence>
<comment type="function">
    <text evidence="7 8">Catalyzes the conversion of GDP-D-mannose to GDP-4-dehydro-6-deoxy-D-mannose.</text>
</comment>
<name>A0A7W6Q740_9HYPH</name>
<keyword evidence="6 8" id="KW-0456">Lyase</keyword>
<dbReference type="EC" id="4.2.1.47" evidence="4 8"/>
<evidence type="ECO:0000256" key="4">
    <source>
        <dbReference type="ARBA" id="ARBA00011989"/>
    </source>
</evidence>
<evidence type="ECO:0000256" key="5">
    <source>
        <dbReference type="ARBA" id="ARBA00022458"/>
    </source>
</evidence>
<dbReference type="Pfam" id="PF16363">
    <property type="entry name" value="GDP_Man_Dehyd"/>
    <property type="match status" value="1"/>
</dbReference>
<dbReference type="PANTHER" id="PTHR43715:SF1">
    <property type="entry name" value="GDP-MANNOSE 4,6 DEHYDRATASE"/>
    <property type="match status" value="1"/>
</dbReference>
<comment type="catalytic activity">
    <reaction evidence="1 8">
        <text>GDP-alpha-D-mannose = GDP-4-dehydro-alpha-D-rhamnose + H2O</text>
        <dbReference type="Rhea" id="RHEA:23820"/>
        <dbReference type="ChEBI" id="CHEBI:15377"/>
        <dbReference type="ChEBI" id="CHEBI:57527"/>
        <dbReference type="ChEBI" id="CHEBI:57964"/>
        <dbReference type="EC" id="4.2.1.47"/>
    </reaction>
</comment>
<dbReference type="Gene3D" id="3.90.25.10">
    <property type="entry name" value="UDP-galactose 4-epimerase, domain 1"/>
    <property type="match status" value="1"/>
</dbReference>
<evidence type="ECO:0000256" key="6">
    <source>
        <dbReference type="ARBA" id="ARBA00023239"/>
    </source>
</evidence>
<dbReference type="GO" id="GO:0008446">
    <property type="term" value="F:GDP-mannose 4,6-dehydratase activity"/>
    <property type="evidence" value="ECO:0007669"/>
    <property type="project" value="UniProtKB-UniRule"/>
</dbReference>
<proteinExistence type="inferred from homology"/>
<accession>A0A7W6Q740</accession>
<comment type="caution">
    <text evidence="10">The sequence shown here is derived from an EMBL/GenBank/DDBJ whole genome shotgun (WGS) entry which is preliminary data.</text>
</comment>
<dbReference type="CDD" id="cd05260">
    <property type="entry name" value="GDP_MD_SDR_e"/>
    <property type="match status" value="1"/>
</dbReference>
<comment type="caution">
    <text evidence="8">Lacks conserved residue(s) required for the propagation of feature annotation.</text>
</comment>
<evidence type="ECO:0000256" key="2">
    <source>
        <dbReference type="ARBA" id="ARBA00001937"/>
    </source>
</evidence>
<evidence type="ECO:0000256" key="1">
    <source>
        <dbReference type="ARBA" id="ARBA00000188"/>
    </source>
</evidence>
<dbReference type="HAMAP" id="MF_00955">
    <property type="entry name" value="GDP_Man_dehydratase"/>
    <property type="match status" value="1"/>
</dbReference>
<dbReference type="InterPro" id="IPR016040">
    <property type="entry name" value="NAD(P)-bd_dom"/>
</dbReference>
<dbReference type="RefSeq" id="WP_184455286.1">
    <property type="nucleotide sequence ID" value="NZ_JACIFV010000005.1"/>
</dbReference>
<dbReference type="Gene3D" id="3.40.50.720">
    <property type="entry name" value="NAD(P)-binding Rossmann-like Domain"/>
    <property type="match status" value="1"/>
</dbReference>
<evidence type="ECO:0000256" key="8">
    <source>
        <dbReference type="HAMAP-Rule" id="MF_00955"/>
    </source>
</evidence>
<dbReference type="FunFam" id="3.40.50.720:FF:000924">
    <property type="entry name" value="GDP-mannose 4,6 dehydratase"/>
    <property type="match status" value="1"/>
</dbReference>
<keyword evidence="5" id="KW-0536">Nodulation</keyword>
<reference evidence="10 11" key="1">
    <citation type="submission" date="2020-08" db="EMBL/GenBank/DDBJ databases">
        <title>Genomic Encyclopedia of Type Strains, Phase IV (KMG-V): Genome sequencing to study the core and pangenomes of soil and plant-associated prokaryotes.</title>
        <authorList>
            <person name="Whitman W."/>
        </authorList>
    </citation>
    <scope>NUCLEOTIDE SEQUENCE [LARGE SCALE GENOMIC DNA]</scope>
    <source>
        <strain evidence="10 11">SEMIA 4074</strain>
    </source>
</reference>
<comment type="similarity">
    <text evidence="3 8">Belongs to the NAD(P)-dependent epimerase/dehydratase family. GDP-mannose 4,6-dehydratase subfamily.</text>
</comment>
<dbReference type="GO" id="GO:0042351">
    <property type="term" value="P:'de novo' GDP-L-fucose biosynthetic process"/>
    <property type="evidence" value="ECO:0007669"/>
    <property type="project" value="TreeGrafter"/>
</dbReference>
<protein>
    <recommendedName>
        <fullName evidence="4 8">GDP-mannose 4,6-dehydratase</fullName>
        <ecNumber evidence="4 8">4.2.1.47</ecNumber>
    </recommendedName>
    <alternativeName>
        <fullName evidence="8">GDP-D-mannose dehydratase</fullName>
    </alternativeName>
</protein>
<dbReference type="InterPro" id="IPR006368">
    <property type="entry name" value="GDP_Man_deHydtase"/>
</dbReference>
<sequence>MTKTALITGVTGQDGAYLAELLLSNGYTVHGIKRRSSSFNTGRIEHIYQDPHEAHPRFVLHYGDMIDSTNLLRIVQQTQPDEIYNLAAQSHVGVSFETPEYTADADGVGTLRLLEAIRILGLEEKTRFYQASTSELYGLVQQVPQNEKTPFYPRSPYAAAKLYAYWIVVNYREAYGMHASNGILFNHESPLRGETFVTRKITMAVAAISLGLQDKLYLGNLDAQRDWGHAREYVEGMWLMLQQDKPDDYVLATGETTRVRQFVEWAFADVGITLEWKGSGVDEKGYDSASGACLVEIDPRYFRPTEVDVLLGDPTKARQNLGWHHKTPVRALAAEMVREDIKHWKAQGSRKEV</sequence>
<comment type="cofactor">
    <cofactor evidence="2 8">
        <name>NADP(+)</name>
        <dbReference type="ChEBI" id="CHEBI:58349"/>
    </cofactor>
</comment>
<dbReference type="PANTHER" id="PTHR43715">
    <property type="entry name" value="GDP-MANNOSE 4,6-DEHYDRATASE"/>
    <property type="match status" value="1"/>
</dbReference>
<evidence type="ECO:0000313" key="11">
    <source>
        <dbReference type="Proteomes" id="UP000524492"/>
    </source>
</evidence>
<keyword evidence="8" id="KW-0521">NADP</keyword>
<dbReference type="GO" id="GO:0070401">
    <property type="term" value="F:NADP+ binding"/>
    <property type="evidence" value="ECO:0007669"/>
    <property type="project" value="UniProtKB-UniRule"/>
</dbReference>
<dbReference type="NCBIfam" id="TIGR01472">
    <property type="entry name" value="gmd"/>
    <property type="match status" value="1"/>
</dbReference>
<keyword evidence="11" id="KW-1185">Reference proteome</keyword>
<evidence type="ECO:0000259" key="9">
    <source>
        <dbReference type="Pfam" id="PF16363"/>
    </source>
</evidence>
<gene>
    <name evidence="8" type="primary">gmd</name>
    <name evidence="10" type="ORF">GGD53_001958</name>
</gene>
<dbReference type="Proteomes" id="UP000524492">
    <property type="component" value="Unassembled WGS sequence"/>
</dbReference>
<dbReference type="SUPFAM" id="SSF51735">
    <property type="entry name" value="NAD(P)-binding Rossmann-fold domains"/>
    <property type="match status" value="1"/>
</dbReference>
<evidence type="ECO:0000256" key="3">
    <source>
        <dbReference type="ARBA" id="ARBA00009263"/>
    </source>
</evidence>
<dbReference type="EMBL" id="JACIFV010000005">
    <property type="protein sequence ID" value="MBB4191805.1"/>
    <property type="molecule type" value="Genomic_DNA"/>
</dbReference>
<dbReference type="InterPro" id="IPR036291">
    <property type="entry name" value="NAD(P)-bd_dom_sf"/>
</dbReference>
<evidence type="ECO:0000256" key="7">
    <source>
        <dbReference type="ARBA" id="ARBA00059383"/>
    </source>
</evidence>
<organism evidence="10 11">
    <name type="scientific">Rhizobium aethiopicum</name>
    <dbReference type="NCBI Taxonomy" id="1138170"/>
    <lineage>
        <taxon>Bacteria</taxon>
        <taxon>Pseudomonadati</taxon>
        <taxon>Pseudomonadota</taxon>
        <taxon>Alphaproteobacteria</taxon>
        <taxon>Hyphomicrobiales</taxon>
        <taxon>Rhizobiaceae</taxon>
        <taxon>Rhizobium/Agrobacterium group</taxon>
        <taxon>Rhizobium</taxon>
    </lineage>
</organism>
<feature type="domain" description="NAD(P)-binding" evidence="9">
    <location>
        <begin position="6"/>
        <end position="336"/>
    </location>
</feature>